<name>A0A410WX52_9BACL</name>
<dbReference type="EMBL" id="CP026520">
    <property type="protein sequence ID" value="QAV19066.1"/>
    <property type="molecule type" value="Genomic_DNA"/>
</dbReference>
<accession>A0A410WX52</accession>
<dbReference type="Pfam" id="PF00722">
    <property type="entry name" value="Glyco_hydro_16"/>
    <property type="match status" value="1"/>
</dbReference>
<dbReference type="CDD" id="cd00257">
    <property type="entry name" value="beta-trefoil_FSCN-like"/>
    <property type="match status" value="1"/>
</dbReference>
<evidence type="ECO:0000313" key="3">
    <source>
        <dbReference type="EMBL" id="QAV19066.1"/>
    </source>
</evidence>
<dbReference type="GO" id="GO:0004553">
    <property type="term" value="F:hydrolase activity, hydrolyzing O-glycosyl compounds"/>
    <property type="evidence" value="ECO:0007669"/>
    <property type="project" value="InterPro"/>
</dbReference>
<sequence>MNTGLQLGKGGSWMMNRKRLSLLLSVFLLLSLFSSFVLGGTAGASSVSNWVPVWSDEFNGPNGSGPDSSKWNLETGAGGWGNNELQHYTNRTSNAYQENGNLVIQALKENYNGSGYTSARLTTQNKFNLKYGRVEMRAKLPYGKGIWPAFWMLGKDIGSVGWPVSGEIDIMEYVGALEPNRAYGTLHGPGYSGCCGLSGSYLHSKNLSSDYHTFALEWEPGVFKWFVDGKLFHTRTLADAGTNAWVFDKEFFFLLNLAVGGNWPGYPDGTTVFPQKYYIDYIRVWQRAGGYNVVALKSEANGKYVTAEHAGASPLIARSQTASGWEKFELVDLGGGKVALRALINNRYVSADNAGGSPLIANRETIGTWETFELGKTADGKQTLKALANNQYVCADNEGASPLIANRATASKWESFVLVKQNP</sequence>
<gene>
    <name evidence="3" type="ORF">PC41400_15805</name>
</gene>
<dbReference type="InterPro" id="IPR008999">
    <property type="entry name" value="Actin-crosslinking"/>
</dbReference>
<dbReference type="KEGG" id="pchi:PC41400_15805"/>
<dbReference type="OrthoDB" id="9809583at2"/>
<dbReference type="PANTHER" id="PTHR10963:SF55">
    <property type="entry name" value="GLYCOSIDE HYDROLASE FAMILY 16 PROTEIN"/>
    <property type="match status" value="1"/>
</dbReference>
<dbReference type="PROSITE" id="PS51762">
    <property type="entry name" value="GH16_2"/>
    <property type="match status" value="1"/>
</dbReference>
<dbReference type="Gene3D" id="2.80.10.50">
    <property type="match status" value="1"/>
</dbReference>
<dbReference type="CDD" id="cd08023">
    <property type="entry name" value="GH16_laminarinase_like"/>
    <property type="match status" value="1"/>
</dbReference>
<proteinExistence type="inferred from homology"/>
<dbReference type="SUPFAM" id="SSF49899">
    <property type="entry name" value="Concanavalin A-like lectins/glucanases"/>
    <property type="match status" value="1"/>
</dbReference>
<dbReference type="InterPro" id="IPR050546">
    <property type="entry name" value="Glycosyl_Hydrlase_16"/>
</dbReference>
<evidence type="ECO:0000256" key="1">
    <source>
        <dbReference type="ARBA" id="ARBA00006865"/>
    </source>
</evidence>
<feature type="domain" description="GH16" evidence="2">
    <location>
        <begin position="46"/>
        <end position="290"/>
    </location>
</feature>
<comment type="similarity">
    <text evidence="1">Belongs to the glycosyl hydrolase 16 family.</text>
</comment>
<evidence type="ECO:0000259" key="2">
    <source>
        <dbReference type="PROSITE" id="PS51762"/>
    </source>
</evidence>
<dbReference type="SUPFAM" id="SSF50405">
    <property type="entry name" value="Actin-crosslinking proteins"/>
    <property type="match status" value="2"/>
</dbReference>
<reference evidence="3 4" key="1">
    <citation type="submission" date="2018-01" db="EMBL/GenBank/DDBJ databases">
        <title>The whole genome sequencing and assembly of Paenibacillus chitinolyticus KCCM 41400 strain.</title>
        <authorList>
            <person name="Kim J.-Y."/>
            <person name="Park M.-K."/>
            <person name="Lee Y.-J."/>
            <person name="Yi H."/>
            <person name="Bahn Y.-S."/>
            <person name="Kim J.F."/>
            <person name="Lee D.-W."/>
        </authorList>
    </citation>
    <scope>NUCLEOTIDE SEQUENCE [LARGE SCALE GENOMIC DNA]</scope>
    <source>
        <strain evidence="3 4">KCCM 41400</strain>
    </source>
</reference>
<dbReference type="AlphaFoldDB" id="A0A410WX52"/>
<protein>
    <submittedName>
        <fullName evidence="3">Licheninase</fullName>
    </submittedName>
</protein>
<dbReference type="GO" id="GO:0005975">
    <property type="term" value="P:carbohydrate metabolic process"/>
    <property type="evidence" value="ECO:0007669"/>
    <property type="project" value="InterPro"/>
</dbReference>
<dbReference type="InterPro" id="IPR013320">
    <property type="entry name" value="ConA-like_dom_sf"/>
</dbReference>
<dbReference type="Gene3D" id="2.60.120.200">
    <property type="match status" value="1"/>
</dbReference>
<evidence type="ECO:0000313" key="4">
    <source>
        <dbReference type="Proteomes" id="UP000288943"/>
    </source>
</evidence>
<dbReference type="InterPro" id="IPR000757">
    <property type="entry name" value="Beta-glucanase-like"/>
</dbReference>
<dbReference type="PANTHER" id="PTHR10963">
    <property type="entry name" value="GLYCOSYL HYDROLASE-RELATED"/>
    <property type="match status" value="1"/>
</dbReference>
<organism evidence="3 4">
    <name type="scientific">Paenibacillus chitinolyticus</name>
    <dbReference type="NCBI Taxonomy" id="79263"/>
    <lineage>
        <taxon>Bacteria</taxon>
        <taxon>Bacillati</taxon>
        <taxon>Bacillota</taxon>
        <taxon>Bacilli</taxon>
        <taxon>Bacillales</taxon>
        <taxon>Paenibacillaceae</taxon>
        <taxon>Paenibacillus</taxon>
    </lineage>
</organism>
<dbReference type="Proteomes" id="UP000288943">
    <property type="component" value="Chromosome"/>
</dbReference>